<dbReference type="GO" id="GO:0045259">
    <property type="term" value="C:proton-transporting ATP synthase complex"/>
    <property type="evidence" value="ECO:0007669"/>
    <property type="project" value="UniProtKB-KW"/>
</dbReference>
<dbReference type="Pfam" id="PF00231">
    <property type="entry name" value="ATP-synt"/>
    <property type="match status" value="1"/>
</dbReference>
<keyword evidence="10" id="KW-1003">Cell membrane</keyword>
<dbReference type="Gene3D" id="3.40.1380.10">
    <property type="match status" value="1"/>
</dbReference>
<evidence type="ECO:0000256" key="9">
    <source>
        <dbReference type="ARBA" id="ARBA00023310"/>
    </source>
</evidence>
<keyword evidence="7 10" id="KW-0472">Membrane</keyword>
<gene>
    <name evidence="10" type="primary">atpG</name>
    <name evidence="11" type="ORF">A3D01_06130</name>
</gene>
<reference evidence="11 12" key="1">
    <citation type="journal article" date="2016" name="Nat. Commun.">
        <title>Thousands of microbial genomes shed light on interconnected biogeochemical processes in an aquifer system.</title>
        <authorList>
            <person name="Anantharaman K."/>
            <person name="Brown C.T."/>
            <person name="Hug L.A."/>
            <person name="Sharon I."/>
            <person name="Castelle C.J."/>
            <person name="Probst A.J."/>
            <person name="Thomas B.C."/>
            <person name="Singh A."/>
            <person name="Wilkins M.J."/>
            <person name="Karaoz U."/>
            <person name="Brodie E.L."/>
            <person name="Williams K.H."/>
            <person name="Hubbard S.S."/>
            <person name="Banfield J.F."/>
        </authorList>
    </citation>
    <scope>NUCLEOTIDE SEQUENCE [LARGE SCALE GENOMIC DNA]</scope>
</reference>
<evidence type="ECO:0000256" key="3">
    <source>
        <dbReference type="ARBA" id="ARBA00007681"/>
    </source>
</evidence>
<accession>A0A1F7Z483</accession>
<organism evidence="11 12">
    <name type="scientific">Candidatus Woesebacteria bacterium RIFCSPHIGHO2_02_FULL_39_13</name>
    <dbReference type="NCBI Taxonomy" id="1802505"/>
    <lineage>
        <taxon>Bacteria</taxon>
        <taxon>Candidatus Woeseibacteriota</taxon>
    </lineage>
</organism>
<evidence type="ECO:0000256" key="6">
    <source>
        <dbReference type="ARBA" id="ARBA00023065"/>
    </source>
</evidence>
<keyword evidence="6 10" id="KW-0406">Ion transport</keyword>
<dbReference type="InterPro" id="IPR035968">
    <property type="entry name" value="ATP_synth_F1_ATPase_gsu"/>
</dbReference>
<dbReference type="PANTHER" id="PTHR11693:SF22">
    <property type="entry name" value="ATP SYNTHASE SUBUNIT GAMMA, MITOCHONDRIAL"/>
    <property type="match status" value="1"/>
</dbReference>
<sequence length="303" mass="33926">MANPRLIKKRVGSIKNIGKITKALEMVSASKIQKAQSKALSAKPYAGAIYEMIANLSYDFESNEIPLMRQPKFTANDLYVLISTNRGLAGSLNVNLFKKIESHIDERGKINHNFITVGKKGRYFALTNGKLVADLSEEKERVGVISAITKIITEGFAEQTYDEVYIAYSDFITAFSQVPSVKKILPVSRNLLEEVSHKKSLEIVGHEYQNNPDLTQSTVKFYYEPDPISVLNNLLPFYIEIQIAEAIFEAEASEHSARMIAMKNAYDNATELSDGLSLEYNKARQSMITTEINDITVAQSVLR</sequence>
<dbReference type="AlphaFoldDB" id="A0A1F7Z483"/>
<dbReference type="SUPFAM" id="SSF52943">
    <property type="entry name" value="ATP synthase (F1-ATPase), gamma subunit"/>
    <property type="match status" value="1"/>
</dbReference>
<comment type="caution">
    <text evidence="11">The sequence shown here is derived from an EMBL/GenBank/DDBJ whole genome shotgun (WGS) entry which is preliminary data.</text>
</comment>
<dbReference type="GO" id="GO:0046933">
    <property type="term" value="F:proton-transporting ATP synthase activity, rotational mechanism"/>
    <property type="evidence" value="ECO:0007669"/>
    <property type="project" value="UniProtKB-UniRule"/>
</dbReference>
<keyword evidence="8 10" id="KW-0139">CF(1)</keyword>
<dbReference type="InterPro" id="IPR000131">
    <property type="entry name" value="ATP_synth_F1_gsu"/>
</dbReference>
<dbReference type="HAMAP" id="MF_00815">
    <property type="entry name" value="ATP_synth_gamma_bact"/>
    <property type="match status" value="1"/>
</dbReference>
<comment type="subcellular location">
    <subcellularLocation>
        <location evidence="10">Cell membrane</location>
        <topology evidence="10">Peripheral membrane protein</topology>
    </subcellularLocation>
    <subcellularLocation>
        <location evidence="2">Membrane</location>
        <topology evidence="2">Peripheral membrane protein</topology>
    </subcellularLocation>
</comment>
<dbReference type="NCBIfam" id="TIGR01146">
    <property type="entry name" value="ATPsyn_F1gamma"/>
    <property type="match status" value="1"/>
</dbReference>
<dbReference type="GO" id="GO:0005524">
    <property type="term" value="F:ATP binding"/>
    <property type="evidence" value="ECO:0007669"/>
    <property type="project" value="UniProtKB-UniRule"/>
</dbReference>
<evidence type="ECO:0000256" key="8">
    <source>
        <dbReference type="ARBA" id="ARBA00023196"/>
    </source>
</evidence>
<name>A0A1F7Z483_9BACT</name>
<comment type="function">
    <text evidence="1 10">Produces ATP from ADP in the presence of a proton gradient across the membrane. The gamma chain is believed to be important in regulating ATPase activity and the flow of protons through the CF(0) complex.</text>
</comment>
<comment type="subunit">
    <text evidence="10">F-type ATPases have 2 components, CF(1) - the catalytic core - and CF(0) - the membrane proton channel. CF(1) has five subunits: alpha(3), beta(3), gamma(1), delta(1), epsilon(1). CF(0) has three main subunits: a, b and c.</text>
</comment>
<evidence type="ECO:0000256" key="4">
    <source>
        <dbReference type="ARBA" id="ARBA00022448"/>
    </source>
</evidence>
<keyword evidence="5 10" id="KW-0375">Hydrogen ion transport</keyword>
<evidence type="ECO:0000256" key="5">
    <source>
        <dbReference type="ARBA" id="ARBA00022781"/>
    </source>
</evidence>
<dbReference type="GO" id="GO:0042777">
    <property type="term" value="P:proton motive force-driven plasma membrane ATP synthesis"/>
    <property type="evidence" value="ECO:0007669"/>
    <property type="project" value="UniProtKB-UniRule"/>
</dbReference>
<evidence type="ECO:0000256" key="7">
    <source>
        <dbReference type="ARBA" id="ARBA00023136"/>
    </source>
</evidence>
<keyword evidence="4 10" id="KW-0813">Transport</keyword>
<dbReference type="PRINTS" id="PR00126">
    <property type="entry name" value="ATPASEGAMMA"/>
</dbReference>
<dbReference type="Gene3D" id="1.10.287.80">
    <property type="entry name" value="ATP synthase, gamma subunit, helix hairpin domain"/>
    <property type="match status" value="1"/>
</dbReference>
<dbReference type="CDD" id="cd12151">
    <property type="entry name" value="F1-ATPase_gamma"/>
    <property type="match status" value="1"/>
</dbReference>
<dbReference type="STRING" id="1802505.A3D01_06130"/>
<evidence type="ECO:0000313" key="11">
    <source>
        <dbReference type="EMBL" id="OGM33698.1"/>
    </source>
</evidence>
<dbReference type="EMBL" id="MGGR01000015">
    <property type="protein sequence ID" value="OGM33698.1"/>
    <property type="molecule type" value="Genomic_DNA"/>
</dbReference>
<evidence type="ECO:0000313" key="12">
    <source>
        <dbReference type="Proteomes" id="UP000177169"/>
    </source>
</evidence>
<keyword evidence="9 10" id="KW-0066">ATP synthesis</keyword>
<evidence type="ECO:0000256" key="1">
    <source>
        <dbReference type="ARBA" id="ARBA00003456"/>
    </source>
</evidence>
<evidence type="ECO:0000256" key="2">
    <source>
        <dbReference type="ARBA" id="ARBA00004170"/>
    </source>
</evidence>
<dbReference type="PANTHER" id="PTHR11693">
    <property type="entry name" value="ATP SYNTHASE GAMMA CHAIN"/>
    <property type="match status" value="1"/>
</dbReference>
<dbReference type="Proteomes" id="UP000177169">
    <property type="component" value="Unassembled WGS sequence"/>
</dbReference>
<proteinExistence type="inferred from homology"/>
<protein>
    <recommendedName>
        <fullName evidence="10">ATP synthase gamma chain</fullName>
    </recommendedName>
    <alternativeName>
        <fullName evidence="10">ATP synthase F1 sector gamma subunit</fullName>
    </alternativeName>
    <alternativeName>
        <fullName evidence="10">F-ATPase gamma subunit</fullName>
    </alternativeName>
</protein>
<comment type="similarity">
    <text evidence="3 10">Belongs to the ATPase gamma chain family.</text>
</comment>
<dbReference type="GO" id="GO:0005886">
    <property type="term" value="C:plasma membrane"/>
    <property type="evidence" value="ECO:0007669"/>
    <property type="project" value="UniProtKB-SubCell"/>
</dbReference>
<evidence type="ECO:0000256" key="10">
    <source>
        <dbReference type="HAMAP-Rule" id="MF_00815"/>
    </source>
</evidence>